<organism evidence="2">
    <name type="scientific">Castor canadensis</name>
    <name type="common">American beaver</name>
    <dbReference type="NCBI Taxonomy" id="51338"/>
    <lineage>
        <taxon>Eukaryota</taxon>
        <taxon>Metazoa</taxon>
        <taxon>Chordata</taxon>
        <taxon>Craniata</taxon>
        <taxon>Vertebrata</taxon>
        <taxon>Euteleostomi</taxon>
        <taxon>Mammalia</taxon>
        <taxon>Eutheria</taxon>
        <taxon>Euarchontoglires</taxon>
        <taxon>Glires</taxon>
        <taxon>Rodentia</taxon>
        <taxon>Castorimorpha</taxon>
        <taxon>Castoridae</taxon>
        <taxon>Castor</taxon>
    </lineage>
</organism>
<dbReference type="OrthoDB" id="9446605at2759"/>
<dbReference type="RefSeq" id="XP_020014903.1">
    <property type="nucleotide sequence ID" value="XM_020159314.1"/>
</dbReference>
<keyword evidence="1" id="KW-1133">Transmembrane helix</keyword>
<proteinExistence type="predicted"/>
<gene>
    <name evidence="2" type="primary">LOC109683466</name>
</gene>
<evidence type="ECO:0000313" key="2">
    <source>
        <dbReference type="RefSeq" id="XP_020014903.1"/>
    </source>
</evidence>
<evidence type="ECO:0000256" key="1">
    <source>
        <dbReference type="SAM" id="Phobius"/>
    </source>
</evidence>
<dbReference type="KEGG" id="ccan:109683466"/>
<reference evidence="2" key="1">
    <citation type="submission" date="2025-08" db="UniProtKB">
        <authorList>
            <consortium name="RefSeq"/>
        </authorList>
    </citation>
    <scope>IDENTIFICATION</scope>
    <source>
        <tissue evidence="2">Leukocyte</tissue>
    </source>
</reference>
<sequence length="104" mass="11648">MSYTQPPGRPSPGQTCRLILVFTVLLQVALQSFSGAVTYLYFTHQLKQVSLRQSQQLSASLSLFYLLACSFWKAFLWTTANAHNTKDFLKLCRTSTPKVALLAS</sequence>
<keyword evidence="1" id="KW-0812">Transmembrane</keyword>
<protein>
    <submittedName>
        <fullName evidence="2">Tumor necrosis factor ligand superfamily member 10-like isoform X1</fullName>
    </submittedName>
</protein>
<feature type="transmembrane region" description="Helical" evidence="1">
    <location>
        <begin position="63"/>
        <end position="80"/>
    </location>
</feature>
<keyword evidence="1" id="KW-0472">Membrane</keyword>
<name>A0A8B7U590_CASCN</name>
<dbReference type="AlphaFoldDB" id="A0A8B7U590"/>
<feature type="transmembrane region" description="Helical" evidence="1">
    <location>
        <begin position="20"/>
        <end position="42"/>
    </location>
</feature>
<accession>A0A8B7U590</accession>